<dbReference type="Gene3D" id="3.40.50.12670">
    <property type="match status" value="1"/>
</dbReference>
<feature type="signal peptide" evidence="2">
    <location>
        <begin position="1"/>
        <end position="24"/>
    </location>
</feature>
<dbReference type="GO" id="GO:0019748">
    <property type="term" value="P:secondary metabolic process"/>
    <property type="evidence" value="ECO:0007669"/>
    <property type="project" value="TreeGrafter"/>
</dbReference>
<proteinExistence type="inferred from homology"/>
<sequence length="716" mass="81215">MGWRCWCVVLVVVLLQPLIDSASASSIVKNLPGYDGHLPFNLETGYVGVGEEEAVQLFYLFVESERNPLFDPLLLWFVGGPGCSALSAFFFENGPLRMDRNLSGNIPKLELNPYSWTHMLNMLYIDIPVGTGFSYSKTQEGYYSSDTLWVDHTYAFLQKWFIDHPKFNSNPFYVGGGSYSGSPTAPLVQKLYDGYVAGRVPRINIKGYVIASPAVDAYESENTKVLYAYQMSLVPELLYQSIKEHCGGNYVNIDPENTKCVSDYEAYSELVRYINPQQILEPLCETTPGVNHGILQSSLQHPSEFWCRSYSHILVDTWANDQSVRKALYIREGTKGEFLRCNKTLAYNVTLLSVAGYYQNLTKANIQALVYCSDLDMSIPHIATQNWIKSLKLSIYDKWRAWFVDGQVAGFTEIYKMKEDHYLTYVSVKGAGHVAQTFKPKEIIYASIIEIKFNKRKNLIIVFLEFIIYKIKIQINFGNQQNKYRIFQFNLEKYRKNYIFLCCILFVSSKEIYLHLFSSLTSNNNSEDGLPSVIESKQRTLSLSLSLSIWRDLHSLHFSENLAGTAPPRSPPAVRVCSDQPLVRTVHRPAPRSLRLVDLRGNAATQTSNEDSAQMVCAFFLMSTLQDEHVSSVHPPSCTSPSRSSLMECDMVEPLGCVPSAVGNENSSNPHENVADHFVVDSEQSNKMLNRNANGVIIFMFNNVYPDIRIYVYNYT</sequence>
<dbReference type="PANTHER" id="PTHR11802">
    <property type="entry name" value="SERINE PROTEASE FAMILY S10 SERINE CARBOXYPEPTIDASE"/>
    <property type="match status" value="1"/>
</dbReference>
<dbReference type="Pfam" id="PF00450">
    <property type="entry name" value="Peptidase_S10"/>
    <property type="match status" value="1"/>
</dbReference>
<dbReference type="GO" id="GO:0004185">
    <property type="term" value="F:serine-type carboxypeptidase activity"/>
    <property type="evidence" value="ECO:0007669"/>
    <property type="project" value="InterPro"/>
</dbReference>
<dbReference type="SUPFAM" id="SSF53474">
    <property type="entry name" value="alpha/beta-Hydrolases"/>
    <property type="match status" value="1"/>
</dbReference>
<evidence type="ECO:0000313" key="3">
    <source>
        <dbReference type="EMBL" id="RYR63860.1"/>
    </source>
</evidence>
<feature type="chain" id="PRO_5019196907" description="Serine carboxypeptidase-like" evidence="2">
    <location>
        <begin position="25"/>
        <end position="716"/>
    </location>
</feature>
<dbReference type="Gene3D" id="3.40.50.1820">
    <property type="entry name" value="alpha/beta hydrolase"/>
    <property type="match status" value="1"/>
</dbReference>
<dbReference type="AlphaFoldDB" id="A0A445DL18"/>
<gene>
    <name evidence="3" type="ORF">Ahy_A04g021612</name>
</gene>
<dbReference type="PRINTS" id="PR00724">
    <property type="entry name" value="CRBOXYPTASEC"/>
</dbReference>
<accession>A0A445DL18</accession>
<dbReference type="InterPro" id="IPR001563">
    <property type="entry name" value="Peptidase_S10"/>
</dbReference>
<reference evidence="3 4" key="1">
    <citation type="submission" date="2019-01" db="EMBL/GenBank/DDBJ databases">
        <title>Sequencing of cultivated peanut Arachis hypogaea provides insights into genome evolution and oil improvement.</title>
        <authorList>
            <person name="Chen X."/>
        </authorList>
    </citation>
    <scope>NUCLEOTIDE SEQUENCE [LARGE SCALE GENOMIC DNA]</scope>
    <source>
        <strain evidence="4">cv. Fuhuasheng</strain>
        <tissue evidence="3">Leaves</tissue>
    </source>
</reference>
<dbReference type="PANTHER" id="PTHR11802:SF413">
    <property type="entry name" value="PEPTIDASE S10, SERINE CARBOXYPEPTIDASE, ALPHA_BETA HYDROLASE-RELATED"/>
    <property type="match status" value="1"/>
</dbReference>
<keyword evidence="2" id="KW-0732">Signal</keyword>
<comment type="caution">
    <text evidence="3">The sequence shown here is derived from an EMBL/GenBank/DDBJ whole genome shotgun (WGS) entry which is preliminary data.</text>
</comment>
<comment type="similarity">
    <text evidence="1">Belongs to the peptidase S10 family.</text>
</comment>
<dbReference type="GO" id="GO:0006508">
    <property type="term" value="P:proteolysis"/>
    <property type="evidence" value="ECO:0007669"/>
    <property type="project" value="InterPro"/>
</dbReference>
<dbReference type="Proteomes" id="UP000289738">
    <property type="component" value="Chromosome A04"/>
</dbReference>
<dbReference type="InterPro" id="IPR029058">
    <property type="entry name" value="AB_hydrolase_fold"/>
</dbReference>
<protein>
    <recommendedName>
        <fullName evidence="5">Serine carboxypeptidase-like</fullName>
    </recommendedName>
</protein>
<dbReference type="FunFam" id="3.40.50.1820:FF:000072">
    <property type="entry name" value="Serine carboxypeptidase-like 19"/>
    <property type="match status" value="1"/>
</dbReference>
<dbReference type="EMBL" id="SDMP01000004">
    <property type="protein sequence ID" value="RYR63860.1"/>
    <property type="molecule type" value="Genomic_DNA"/>
</dbReference>
<evidence type="ECO:0000256" key="1">
    <source>
        <dbReference type="ARBA" id="ARBA00009431"/>
    </source>
</evidence>
<evidence type="ECO:0000256" key="2">
    <source>
        <dbReference type="SAM" id="SignalP"/>
    </source>
</evidence>
<organism evidence="3 4">
    <name type="scientific">Arachis hypogaea</name>
    <name type="common">Peanut</name>
    <dbReference type="NCBI Taxonomy" id="3818"/>
    <lineage>
        <taxon>Eukaryota</taxon>
        <taxon>Viridiplantae</taxon>
        <taxon>Streptophyta</taxon>
        <taxon>Embryophyta</taxon>
        <taxon>Tracheophyta</taxon>
        <taxon>Spermatophyta</taxon>
        <taxon>Magnoliopsida</taxon>
        <taxon>eudicotyledons</taxon>
        <taxon>Gunneridae</taxon>
        <taxon>Pentapetalae</taxon>
        <taxon>rosids</taxon>
        <taxon>fabids</taxon>
        <taxon>Fabales</taxon>
        <taxon>Fabaceae</taxon>
        <taxon>Papilionoideae</taxon>
        <taxon>50 kb inversion clade</taxon>
        <taxon>dalbergioids sensu lato</taxon>
        <taxon>Dalbergieae</taxon>
        <taxon>Pterocarpus clade</taxon>
        <taxon>Arachis</taxon>
    </lineage>
</organism>
<evidence type="ECO:0008006" key="5">
    <source>
        <dbReference type="Google" id="ProtNLM"/>
    </source>
</evidence>
<dbReference type="GO" id="GO:0016747">
    <property type="term" value="F:acyltransferase activity, transferring groups other than amino-acyl groups"/>
    <property type="evidence" value="ECO:0007669"/>
    <property type="project" value="TreeGrafter"/>
</dbReference>
<keyword evidence="4" id="KW-1185">Reference proteome</keyword>
<name>A0A445DL18_ARAHY</name>
<evidence type="ECO:0000313" key="4">
    <source>
        <dbReference type="Proteomes" id="UP000289738"/>
    </source>
</evidence>